<dbReference type="InterPro" id="IPR025570">
    <property type="entry name" value="DUF4337"/>
</dbReference>
<feature type="transmembrane region" description="Helical" evidence="1">
    <location>
        <begin position="148"/>
        <end position="168"/>
    </location>
</feature>
<evidence type="ECO:0000256" key="1">
    <source>
        <dbReference type="SAM" id="Phobius"/>
    </source>
</evidence>
<keyword evidence="3" id="KW-1185">Reference proteome</keyword>
<dbReference type="Proteomes" id="UP000182983">
    <property type="component" value="Unassembled WGS sequence"/>
</dbReference>
<accession>A0A1H6GU68</accession>
<evidence type="ECO:0000313" key="2">
    <source>
        <dbReference type="EMBL" id="SEH25710.1"/>
    </source>
</evidence>
<proteinExistence type="predicted"/>
<dbReference type="RefSeq" id="WP_170834506.1">
    <property type="nucleotide sequence ID" value="NZ_FNWO01000001.1"/>
</dbReference>
<dbReference type="EMBL" id="FNWO01000001">
    <property type="protein sequence ID" value="SEH25710.1"/>
    <property type="molecule type" value="Genomic_DNA"/>
</dbReference>
<reference evidence="3" key="1">
    <citation type="submission" date="2016-10" db="EMBL/GenBank/DDBJ databases">
        <authorList>
            <person name="Varghese N."/>
            <person name="Submissions S."/>
        </authorList>
    </citation>
    <scope>NUCLEOTIDE SEQUENCE [LARGE SCALE GENOMIC DNA]</scope>
    <source>
        <strain evidence="3">DSM 13234</strain>
    </source>
</reference>
<keyword evidence="1" id="KW-0472">Membrane</keyword>
<evidence type="ECO:0008006" key="4">
    <source>
        <dbReference type="Google" id="ProtNLM"/>
    </source>
</evidence>
<keyword evidence="1" id="KW-0812">Transmembrane</keyword>
<gene>
    <name evidence="2" type="ORF">SAMN04244559_00278</name>
</gene>
<evidence type="ECO:0000313" key="3">
    <source>
        <dbReference type="Proteomes" id="UP000182983"/>
    </source>
</evidence>
<sequence length="201" mass="21221">MEVHETHEKIHEIAHAGHGPEKVSFNRKIAVAISVLAALLAIVEAAGKSAQNNSISANIEAANLWAFFQAKTIRMTTMETAAEALEAVAVTGLPEPTVQVLEKKVAEWRATAQRYRSEPETNEGRKELAARAKAAEEVQRTALASYHLYEYGSAALQIAIVLCSAAAVTGAVALAFAAGGLGAVGLAFALLGWLAPTLIHL</sequence>
<keyword evidence="1" id="KW-1133">Transmembrane helix</keyword>
<dbReference type="AlphaFoldDB" id="A0A1H6GU68"/>
<feature type="transmembrane region" description="Helical" evidence="1">
    <location>
        <begin position="174"/>
        <end position="195"/>
    </location>
</feature>
<dbReference type="Pfam" id="PF14235">
    <property type="entry name" value="DUF4337"/>
    <property type="match status" value="1"/>
</dbReference>
<name>A0A1H6GU68_MAGFU</name>
<protein>
    <recommendedName>
        <fullName evidence="4">DUF4337 domain-containing protein</fullName>
    </recommendedName>
</protein>
<organism evidence="2 3">
    <name type="scientific">Magnetospirillum fulvum</name>
    <name type="common">Rhodospirillum fulvum</name>
    <dbReference type="NCBI Taxonomy" id="1082"/>
    <lineage>
        <taxon>Bacteria</taxon>
        <taxon>Pseudomonadati</taxon>
        <taxon>Pseudomonadota</taxon>
        <taxon>Alphaproteobacteria</taxon>
        <taxon>Rhodospirillales</taxon>
        <taxon>Rhodospirillaceae</taxon>
        <taxon>Magnetospirillum</taxon>
    </lineage>
</organism>